<evidence type="ECO:0000313" key="2">
    <source>
        <dbReference type="EMBL" id="MCZ4245655.1"/>
    </source>
</evidence>
<keyword evidence="3" id="KW-1185">Reference proteome</keyword>
<dbReference type="EMBL" id="JAPWGM010000006">
    <property type="protein sequence ID" value="MCZ4245655.1"/>
    <property type="molecule type" value="Genomic_DNA"/>
</dbReference>
<keyword evidence="1" id="KW-0732">Signal</keyword>
<feature type="chain" id="PRO_5045957582" evidence="1">
    <location>
        <begin position="21"/>
        <end position="245"/>
    </location>
</feature>
<dbReference type="RefSeq" id="WP_269428704.1">
    <property type="nucleotide sequence ID" value="NZ_JAPWGM010000006.1"/>
</dbReference>
<gene>
    <name evidence="2" type="ORF">O0955_16720</name>
</gene>
<sequence length="245" mass="27310">MHYLKKTLFLLCFCIGICHAQQSNPSHNYSLSGFINKKIPVELNITVSKNIILGNIRYLNSKAKTPIKIIGELNAENQYVLHEFEKDGNISGNIYAALKDGKLQGDWSSTKTDTSYTILLNSKANKNVKPEVILPISPNSLAGKYSYQYGENGYQGSIIIKKLSGNTYSYDIGSVTHAPGRNIADASGKAVLKNNQFLIEINKSCRFIVKFYNDFLTITEGRPDQLNDCQFGHNATLEGTYLKIK</sequence>
<comment type="caution">
    <text evidence="2">The sequence shown here is derived from an EMBL/GenBank/DDBJ whole genome shotgun (WGS) entry which is preliminary data.</text>
</comment>
<evidence type="ECO:0000313" key="3">
    <source>
        <dbReference type="Proteomes" id="UP001144347"/>
    </source>
</evidence>
<dbReference type="Proteomes" id="UP001144347">
    <property type="component" value="Unassembled WGS sequence"/>
</dbReference>
<reference evidence="2" key="1">
    <citation type="submission" date="2022-12" db="EMBL/GenBank/DDBJ databases">
        <title>Genome sequence of HCMS5-2.</title>
        <authorList>
            <person name="Woo H."/>
        </authorList>
    </citation>
    <scope>NUCLEOTIDE SEQUENCE</scope>
    <source>
        <strain evidence="2">HCMS5-2</strain>
    </source>
</reference>
<proteinExistence type="predicted"/>
<organism evidence="2 3">
    <name type="scientific">Pedobacter punctiformis</name>
    <dbReference type="NCBI Taxonomy" id="3004097"/>
    <lineage>
        <taxon>Bacteria</taxon>
        <taxon>Pseudomonadati</taxon>
        <taxon>Bacteroidota</taxon>
        <taxon>Sphingobacteriia</taxon>
        <taxon>Sphingobacteriales</taxon>
        <taxon>Sphingobacteriaceae</taxon>
        <taxon>Pedobacter</taxon>
    </lineage>
</organism>
<protein>
    <submittedName>
        <fullName evidence="2">Uncharacterized protein</fullName>
    </submittedName>
</protein>
<evidence type="ECO:0000256" key="1">
    <source>
        <dbReference type="SAM" id="SignalP"/>
    </source>
</evidence>
<accession>A0ABT4LCK7</accession>
<feature type="signal peptide" evidence="1">
    <location>
        <begin position="1"/>
        <end position="20"/>
    </location>
</feature>
<name>A0ABT4LCK7_9SPHI</name>